<dbReference type="Pfam" id="PF00015">
    <property type="entry name" value="MCPsignal"/>
    <property type="match status" value="1"/>
</dbReference>
<keyword evidence="8" id="KW-1185">Reference proteome</keyword>
<dbReference type="GO" id="GO:0007165">
    <property type="term" value="P:signal transduction"/>
    <property type="evidence" value="ECO:0007669"/>
    <property type="project" value="UniProtKB-KW"/>
</dbReference>
<dbReference type="PANTHER" id="PTHR32089">
    <property type="entry name" value="METHYL-ACCEPTING CHEMOTAXIS PROTEIN MCPB"/>
    <property type="match status" value="1"/>
</dbReference>
<feature type="domain" description="HAMP" evidence="6">
    <location>
        <begin position="205"/>
        <end position="259"/>
    </location>
</feature>
<name>A0A6I3SMJ6_HELMO</name>
<dbReference type="GO" id="GO:0006935">
    <property type="term" value="P:chemotaxis"/>
    <property type="evidence" value="ECO:0007669"/>
    <property type="project" value="InterPro"/>
</dbReference>
<dbReference type="GO" id="GO:0004888">
    <property type="term" value="F:transmembrane signaling receptor activity"/>
    <property type="evidence" value="ECO:0007669"/>
    <property type="project" value="InterPro"/>
</dbReference>
<feature type="transmembrane region" description="Helical" evidence="4">
    <location>
        <begin position="184"/>
        <end position="203"/>
    </location>
</feature>
<dbReference type="InterPro" id="IPR004089">
    <property type="entry name" value="MCPsignal_dom"/>
</dbReference>
<dbReference type="OrthoDB" id="9814363at2"/>
<protein>
    <submittedName>
        <fullName evidence="7">HAMP domain-containing protein</fullName>
    </submittedName>
</protein>
<keyword evidence="1 3" id="KW-0807">Transducer</keyword>
<dbReference type="GO" id="GO:0016020">
    <property type="term" value="C:membrane"/>
    <property type="evidence" value="ECO:0007669"/>
    <property type="project" value="InterPro"/>
</dbReference>
<dbReference type="SUPFAM" id="SSF58104">
    <property type="entry name" value="Methyl-accepting chemotaxis protein (MCP) signaling domain"/>
    <property type="match status" value="1"/>
</dbReference>
<dbReference type="Gene3D" id="1.10.287.950">
    <property type="entry name" value="Methyl-accepting chemotaxis protein"/>
    <property type="match status" value="1"/>
</dbReference>
<evidence type="ECO:0000313" key="7">
    <source>
        <dbReference type="EMBL" id="MTV50218.1"/>
    </source>
</evidence>
<evidence type="ECO:0000256" key="3">
    <source>
        <dbReference type="PROSITE-ProRule" id="PRU00284"/>
    </source>
</evidence>
<dbReference type="PROSITE" id="PS50111">
    <property type="entry name" value="CHEMOTAXIS_TRANSDUC_2"/>
    <property type="match status" value="1"/>
</dbReference>
<organism evidence="7 8">
    <name type="scientific">Heliobacterium mobile</name>
    <name type="common">Heliobacillus mobilis</name>
    <dbReference type="NCBI Taxonomy" id="28064"/>
    <lineage>
        <taxon>Bacteria</taxon>
        <taxon>Bacillati</taxon>
        <taxon>Bacillota</taxon>
        <taxon>Clostridia</taxon>
        <taxon>Eubacteriales</taxon>
        <taxon>Heliobacteriaceae</taxon>
        <taxon>Heliobacterium</taxon>
    </lineage>
</organism>
<proteinExistence type="inferred from homology"/>
<dbReference type="SMART" id="SM00304">
    <property type="entry name" value="HAMP"/>
    <property type="match status" value="1"/>
</dbReference>
<keyword evidence="4" id="KW-0472">Membrane</keyword>
<evidence type="ECO:0000259" key="6">
    <source>
        <dbReference type="PROSITE" id="PS50885"/>
    </source>
</evidence>
<dbReference type="EMBL" id="WNKU01000021">
    <property type="protein sequence ID" value="MTV50218.1"/>
    <property type="molecule type" value="Genomic_DNA"/>
</dbReference>
<keyword evidence="4" id="KW-0812">Transmembrane</keyword>
<comment type="similarity">
    <text evidence="2">Belongs to the methyl-accepting chemotaxis (MCP) protein family.</text>
</comment>
<reference evidence="7 8" key="1">
    <citation type="submission" date="2019-11" db="EMBL/GenBank/DDBJ databases">
        <title>Whole-genome sequence of a the green, strictly anaerobic photosynthetic bacterium Heliobacillus mobilis DSM 6151.</title>
        <authorList>
            <person name="Kyndt J.A."/>
            <person name="Meyer T.E."/>
        </authorList>
    </citation>
    <scope>NUCLEOTIDE SEQUENCE [LARGE SCALE GENOMIC DNA]</scope>
    <source>
        <strain evidence="7 8">DSM 6151</strain>
    </source>
</reference>
<dbReference type="RefSeq" id="WP_155477309.1">
    <property type="nucleotide sequence ID" value="NZ_WNKU01000021.1"/>
</dbReference>
<sequence>MASIRAKLFLPIIAIVLLFSGVMINEFISLNQNYDRVKRMHERDFLTQTKSEELKLHVVQVQQWLTDISATRAAEGFDDGFKEAEEHAKNVRQLITELIELNPDGKDELVAIAEAFEPYYKTGKKMANAYIQGGHEQGNQIMEEFDMVAEKINDKVDQFKVHAYEDINDSIKIIEDSTVRSRTILVFSMIISLVTALLAWLYLTRKVIRPLGDVLLKLQDIANSKGDLTKQINFSSRDEIGELAKALNAIQTTFAQMIGSIKDETTSIDDIMTKTNRHAHDLSLQIEGISATTEELAAGMEETAASAENIHSTSNRMAQDVAIISEIAEKGTLSVGEIRQRAEKMRCDTMSSQHQAIDAHLKIEKKLLDALEQSRAAEKINVLSDAIIQITSQTNLLALNAAIEAARAGEAGRGFSVVADEIRKLAEDSTNIISEIQNTTQVVLSSVEFLSQSADQVLQFISSQVINDYKSMEKTAEQYYQDAEAVENLVSDFRSTAQQLSDSAEKIRVAIEQISTSTVQAAGGTQNIANESSIILEMSSQLRNVTDTARESVEKLQHMVAAFRV</sequence>
<dbReference type="PROSITE" id="PS50885">
    <property type="entry name" value="HAMP"/>
    <property type="match status" value="1"/>
</dbReference>
<dbReference type="CDD" id="cd06225">
    <property type="entry name" value="HAMP"/>
    <property type="match status" value="1"/>
</dbReference>
<keyword evidence="4" id="KW-1133">Transmembrane helix</keyword>
<dbReference type="SMART" id="SM00283">
    <property type="entry name" value="MA"/>
    <property type="match status" value="1"/>
</dbReference>
<evidence type="ECO:0000313" key="8">
    <source>
        <dbReference type="Proteomes" id="UP000430670"/>
    </source>
</evidence>
<dbReference type="Pfam" id="PF00672">
    <property type="entry name" value="HAMP"/>
    <property type="match status" value="1"/>
</dbReference>
<dbReference type="InterPro" id="IPR003660">
    <property type="entry name" value="HAMP_dom"/>
</dbReference>
<dbReference type="PANTHER" id="PTHR32089:SF112">
    <property type="entry name" value="LYSOZYME-LIKE PROTEIN-RELATED"/>
    <property type="match status" value="1"/>
</dbReference>
<dbReference type="PRINTS" id="PR00260">
    <property type="entry name" value="CHEMTRNSDUCR"/>
</dbReference>
<dbReference type="InterPro" id="IPR004090">
    <property type="entry name" value="Chemotax_Me-accpt_rcpt"/>
</dbReference>
<evidence type="ECO:0000256" key="1">
    <source>
        <dbReference type="ARBA" id="ARBA00023224"/>
    </source>
</evidence>
<feature type="domain" description="Methyl-accepting transducer" evidence="5">
    <location>
        <begin position="271"/>
        <end position="515"/>
    </location>
</feature>
<evidence type="ECO:0000256" key="4">
    <source>
        <dbReference type="SAM" id="Phobius"/>
    </source>
</evidence>
<dbReference type="AlphaFoldDB" id="A0A6I3SMJ6"/>
<dbReference type="Proteomes" id="UP000430670">
    <property type="component" value="Unassembled WGS sequence"/>
</dbReference>
<accession>A0A6I3SMJ6</accession>
<gene>
    <name evidence="7" type="ORF">GJ688_14675</name>
</gene>
<evidence type="ECO:0000256" key="2">
    <source>
        <dbReference type="ARBA" id="ARBA00029447"/>
    </source>
</evidence>
<evidence type="ECO:0000259" key="5">
    <source>
        <dbReference type="PROSITE" id="PS50111"/>
    </source>
</evidence>
<comment type="caution">
    <text evidence="7">The sequence shown here is derived from an EMBL/GenBank/DDBJ whole genome shotgun (WGS) entry which is preliminary data.</text>
</comment>